<keyword evidence="2" id="KW-1185">Reference proteome</keyword>
<comment type="caution">
    <text evidence="1">The sequence shown here is derived from an EMBL/GenBank/DDBJ whole genome shotgun (WGS) entry which is preliminary data.</text>
</comment>
<proteinExistence type="predicted"/>
<evidence type="ECO:0000313" key="1">
    <source>
        <dbReference type="EMBL" id="KAI8543401.1"/>
    </source>
</evidence>
<evidence type="ECO:0000313" key="2">
    <source>
        <dbReference type="Proteomes" id="UP001062846"/>
    </source>
</evidence>
<name>A0ACC0MQT2_RHOML</name>
<dbReference type="EMBL" id="CM046395">
    <property type="protein sequence ID" value="KAI8543401.1"/>
    <property type="molecule type" value="Genomic_DNA"/>
</dbReference>
<sequence>MRIYELGPLPPFLVVFGGDVEPVDHRWNPCSLGGDNVKGSIKSLHSVSMSLLHWSSKGKPWIQLDKKRLCPLITCGSRTISTSLIGTD</sequence>
<accession>A0ACC0MQT2</accession>
<reference evidence="1" key="1">
    <citation type="submission" date="2022-02" db="EMBL/GenBank/DDBJ databases">
        <title>Plant Genome Project.</title>
        <authorList>
            <person name="Zhang R.-G."/>
        </authorList>
    </citation>
    <scope>NUCLEOTIDE SEQUENCE</scope>
    <source>
        <strain evidence="1">AT1</strain>
    </source>
</reference>
<protein>
    <submittedName>
        <fullName evidence="1">Uncharacterized protein</fullName>
    </submittedName>
</protein>
<organism evidence="1 2">
    <name type="scientific">Rhododendron molle</name>
    <name type="common">Chinese azalea</name>
    <name type="synonym">Azalea mollis</name>
    <dbReference type="NCBI Taxonomy" id="49168"/>
    <lineage>
        <taxon>Eukaryota</taxon>
        <taxon>Viridiplantae</taxon>
        <taxon>Streptophyta</taxon>
        <taxon>Embryophyta</taxon>
        <taxon>Tracheophyta</taxon>
        <taxon>Spermatophyta</taxon>
        <taxon>Magnoliopsida</taxon>
        <taxon>eudicotyledons</taxon>
        <taxon>Gunneridae</taxon>
        <taxon>Pentapetalae</taxon>
        <taxon>asterids</taxon>
        <taxon>Ericales</taxon>
        <taxon>Ericaceae</taxon>
        <taxon>Ericoideae</taxon>
        <taxon>Rhodoreae</taxon>
        <taxon>Rhododendron</taxon>
    </lineage>
</organism>
<dbReference type="Proteomes" id="UP001062846">
    <property type="component" value="Chromosome 8"/>
</dbReference>
<gene>
    <name evidence="1" type="ORF">RHMOL_Rhmol08G0214700</name>
</gene>